<dbReference type="PROSITE" id="PS50004">
    <property type="entry name" value="C2"/>
    <property type="match status" value="1"/>
</dbReference>
<feature type="chain" id="PRO_5023258313" description="Phosphatidylserine decarboxylase 2 alpha chain" evidence="12">
    <location>
        <begin position="591"/>
        <end position="785"/>
    </location>
</feature>
<dbReference type="Proteomes" id="UP000054558">
    <property type="component" value="Unassembled WGS sequence"/>
</dbReference>
<comment type="domain">
    <text evidence="12">The C2 domains have an essential, but non-catalytic function. They may facilitate interactions with other proteins and are required for lipid transport function.</text>
</comment>
<comment type="similarity">
    <text evidence="12">Belongs to the phosphatidylserine decarboxylase family. PSD-B subfamily. Eukaryotic type II sub-subfamily.</text>
</comment>
<comment type="PTM">
    <text evidence="12">Is synthesized initially as an inactive proenzyme. Formation of the active enzyme involves a self-maturation process in which the active site pyruvoyl group is generated from an internal serine residue via an autocatalytic post-translational modification. Two non-identical subunits are generated from the proenzyme in this reaction, and the pyruvate is formed at the N-terminus of the alpha chain, which is derived from the carboxyl end of the proenzyme. The autoendoproteolytic cleavage occurs by a canonical serine protease mechanism, in which the side chain hydroxyl group of the serine supplies its oxygen atom to form the C-terminus of the beta chain, while the remainder of the serine residue undergoes an oxidative deamination to produce ammonia and the pyruvoyl prosthetic group on the alpha chain. During this reaction, the Ser that is part of the protease active site of the proenzyme becomes the pyruvoyl prosthetic group, which constitutes an essential element of the active site of the mature decarboxylase.</text>
</comment>
<dbReference type="InterPro" id="IPR033177">
    <property type="entry name" value="PSD-B"/>
</dbReference>
<dbReference type="Gene3D" id="1.10.238.10">
    <property type="entry name" value="EF-hand"/>
    <property type="match status" value="1"/>
</dbReference>
<dbReference type="PROSITE" id="PS50096">
    <property type="entry name" value="IQ"/>
    <property type="match status" value="1"/>
</dbReference>
<evidence type="ECO:0000256" key="12">
    <source>
        <dbReference type="HAMAP-Rule" id="MF_03209"/>
    </source>
</evidence>
<evidence type="ECO:0000259" key="15">
    <source>
        <dbReference type="PROSITE" id="PS50222"/>
    </source>
</evidence>
<evidence type="ECO:0000256" key="7">
    <source>
        <dbReference type="ARBA" id="ARBA00023145"/>
    </source>
</evidence>
<proteinExistence type="inferred from homology"/>
<dbReference type="PANTHER" id="PTHR10067">
    <property type="entry name" value="PHOSPHATIDYLSERINE DECARBOXYLASE"/>
    <property type="match status" value="1"/>
</dbReference>
<accession>A0A1Y1I670</accession>
<keyword evidence="8 12" id="KW-0594">Phospholipid biosynthesis</keyword>
<keyword evidence="9 12" id="KW-0456">Lyase</keyword>
<keyword evidence="4" id="KW-0106">Calcium</keyword>
<keyword evidence="7 12" id="KW-0865">Zymogen</keyword>
<dbReference type="InterPro" id="IPR033179">
    <property type="entry name" value="PSD_type2_pro"/>
</dbReference>
<dbReference type="CDD" id="cd00030">
    <property type="entry name" value="C2"/>
    <property type="match status" value="1"/>
</dbReference>
<organism evidence="16 17">
    <name type="scientific">Klebsormidium nitens</name>
    <name type="common">Green alga</name>
    <name type="synonym">Ulothrix nitens</name>
    <dbReference type="NCBI Taxonomy" id="105231"/>
    <lineage>
        <taxon>Eukaryota</taxon>
        <taxon>Viridiplantae</taxon>
        <taxon>Streptophyta</taxon>
        <taxon>Klebsormidiophyceae</taxon>
        <taxon>Klebsormidiales</taxon>
        <taxon>Klebsormidiaceae</taxon>
        <taxon>Klebsormidium</taxon>
    </lineage>
</organism>
<feature type="region of interest" description="Disordered" evidence="13">
    <location>
        <begin position="671"/>
        <end position="713"/>
    </location>
</feature>
<dbReference type="SUPFAM" id="SSF49562">
    <property type="entry name" value="C2 domain (Calcium/lipid-binding domain, CaLB)"/>
    <property type="match status" value="1"/>
</dbReference>
<dbReference type="InterPro" id="IPR002048">
    <property type="entry name" value="EF_hand_dom"/>
</dbReference>
<dbReference type="EC" id="4.1.1.65" evidence="12"/>
<dbReference type="EMBL" id="DF237239">
    <property type="protein sequence ID" value="GAQ86455.1"/>
    <property type="molecule type" value="Genomic_DNA"/>
</dbReference>
<dbReference type="InterPro" id="IPR000008">
    <property type="entry name" value="C2_dom"/>
</dbReference>
<comment type="pathway">
    <text evidence="12">Phospholipid metabolism; phosphatidylethanolamine biosynthesis; phosphatidylethanolamine from CDP-diacylglycerol: step 2/2.</text>
</comment>
<evidence type="ECO:0000256" key="2">
    <source>
        <dbReference type="ARBA" id="ARBA00022516"/>
    </source>
</evidence>
<dbReference type="NCBIfam" id="TIGR00163">
    <property type="entry name" value="PS_decarb"/>
    <property type="match status" value="1"/>
</dbReference>
<evidence type="ECO:0000256" key="5">
    <source>
        <dbReference type="ARBA" id="ARBA00023098"/>
    </source>
</evidence>
<comment type="catalytic activity">
    <reaction evidence="12">
        <text>a 1,2-diacyl-sn-glycero-3-phospho-L-serine + H(+) = a 1,2-diacyl-sn-glycero-3-phosphoethanolamine + CO2</text>
        <dbReference type="Rhea" id="RHEA:20828"/>
        <dbReference type="ChEBI" id="CHEBI:15378"/>
        <dbReference type="ChEBI" id="CHEBI:16526"/>
        <dbReference type="ChEBI" id="CHEBI:57262"/>
        <dbReference type="ChEBI" id="CHEBI:64612"/>
        <dbReference type="EC" id="4.1.1.65"/>
    </reaction>
</comment>
<feature type="active site" description="Charge relay system; for autoendoproteolytic cleavage activity" evidence="12">
    <location>
        <position position="503"/>
    </location>
</feature>
<dbReference type="Pfam" id="PF02666">
    <property type="entry name" value="PS_Dcarbxylase"/>
    <property type="match status" value="1"/>
</dbReference>
<evidence type="ECO:0000256" key="11">
    <source>
        <dbReference type="ARBA" id="ARBA00023317"/>
    </source>
</evidence>
<feature type="site" description="Cleavage (non-hydrolytic); by autocatalysis" evidence="12">
    <location>
        <begin position="590"/>
        <end position="591"/>
    </location>
</feature>
<dbReference type="InterPro" id="IPR003817">
    <property type="entry name" value="PS_Dcarbxylase"/>
</dbReference>
<dbReference type="GO" id="GO:0006646">
    <property type="term" value="P:phosphatidylethanolamine biosynthetic process"/>
    <property type="evidence" value="ECO:0007669"/>
    <property type="project" value="UniProtKB-UniRule"/>
</dbReference>
<dbReference type="InterPro" id="IPR035892">
    <property type="entry name" value="C2_domain_sf"/>
</dbReference>
<feature type="domain" description="C2" evidence="14">
    <location>
        <begin position="25"/>
        <end position="151"/>
    </location>
</feature>
<evidence type="ECO:0000256" key="9">
    <source>
        <dbReference type="ARBA" id="ARBA00023239"/>
    </source>
</evidence>
<dbReference type="Gene3D" id="2.60.40.150">
    <property type="entry name" value="C2 domain"/>
    <property type="match status" value="1"/>
</dbReference>
<feature type="region of interest" description="Disordered" evidence="13">
    <location>
        <begin position="738"/>
        <end position="785"/>
    </location>
</feature>
<dbReference type="InterPro" id="IPR018247">
    <property type="entry name" value="EF_Hand_1_Ca_BS"/>
</dbReference>
<dbReference type="PROSITE" id="PS50222">
    <property type="entry name" value="EF_HAND_2"/>
    <property type="match status" value="2"/>
</dbReference>
<evidence type="ECO:0000256" key="10">
    <source>
        <dbReference type="ARBA" id="ARBA00023264"/>
    </source>
</evidence>
<keyword evidence="5 12" id="KW-0443">Lipid metabolism</keyword>
<sequence>MRVVVSFDLLARTGNPRKRRGTSQISPAIKFTAQSEPTPLFLKWGEQVFSRSSLSGIVKIVIKGATLQKKHRWYAVVTLGNQSFRTSTASSSKTPVWNSEKKVALEENGARVCRVSIIESQKLSKNKLEGYAEFDLSSIFKEGNQHADDEIPLYNPSTKTQSVGTLRLSYIAEPAHATIQQFSKRLLTLGDRDQNGILSLAEFRELMHAFGNPNKDKEMEELFQTADKNGDGIVTTDELAELVAVDAEKHPLLQRCPVCGEDISDKDALNAVVHMSLCFNEGSTNTIMTGGFLTEAQATHGWMFRMSEWAHWSSYDVGLHQGANASHILVFDRTQKRLREELIDNKIVLAMRAIYQSKLGLVLLDAGTRRYLASMSEKQGLLMDKPESAAAIPKFLKAFEGEINVDEMKLPLSEFKTFNEFFTRELKPSVRPISSPENDNVAVCAADCRLMAFNDLDAATRFWVKGRKFSLAGLLADKHLGKEFEGGSMAIFRLAPQDYHRFHFPVTCTVGSITPVKGHLFTVNPIAVNSKYCDVFTENKRSVAILKTKEFGDVAFVAIGATMVGTITFLKSVGEQAQKGDQFGHFKFGGSTCIVVFKKDAISLDEDLIANSERSLETLVQLGQTLGVAKGVPVMTRRPSIYDSVVGVEGLPSSRPHFVTEETAVPGVQHVDLPASPQNEAPSTSGEPPNTPSMRTPPAMPRERRDDGSLTPHDQVYASLTSEERQLLGDHAARLQAVWRGRTARTSLKMPGNTPPSGNTPQTSPKVDDSKGHPQKASGTSRQQT</sequence>
<dbReference type="GO" id="GO:0005509">
    <property type="term" value="F:calcium ion binding"/>
    <property type="evidence" value="ECO:0007669"/>
    <property type="project" value="InterPro"/>
</dbReference>
<dbReference type="CDD" id="cd00051">
    <property type="entry name" value="EFh"/>
    <property type="match status" value="1"/>
</dbReference>
<evidence type="ECO:0000256" key="1">
    <source>
        <dbReference type="ARBA" id="ARBA00005189"/>
    </source>
</evidence>
<feature type="active site" description="Charge relay system; for autoendoproteolytic cleavage activity" evidence="12">
    <location>
        <position position="447"/>
    </location>
</feature>
<feature type="modified residue" description="Pyruvic acid (Ser); by autocatalysis" evidence="12">
    <location>
        <position position="591"/>
    </location>
</feature>
<feature type="active site" description="Schiff-base intermediate with substrate; via pyruvic acid; for decarboxylase activity" evidence="12">
    <location>
        <position position="591"/>
    </location>
</feature>
<dbReference type="PROSITE" id="PS00018">
    <property type="entry name" value="EF_HAND_1"/>
    <property type="match status" value="2"/>
</dbReference>
<dbReference type="OMA" id="PSRHNAC"/>
<keyword evidence="6 12" id="KW-0472">Membrane</keyword>
<keyword evidence="17" id="KW-1185">Reference proteome</keyword>
<dbReference type="UniPathway" id="UPA00558">
    <property type="reaction ID" value="UER00616"/>
</dbReference>
<feature type="domain" description="EF-hand" evidence="15">
    <location>
        <begin position="214"/>
        <end position="249"/>
    </location>
</feature>
<keyword evidence="10 12" id="KW-1208">Phospholipid metabolism</keyword>
<evidence type="ECO:0000259" key="14">
    <source>
        <dbReference type="PROSITE" id="PS50004"/>
    </source>
</evidence>
<dbReference type="SUPFAM" id="SSF47473">
    <property type="entry name" value="EF-hand"/>
    <property type="match status" value="1"/>
</dbReference>
<evidence type="ECO:0000256" key="4">
    <source>
        <dbReference type="ARBA" id="ARBA00022837"/>
    </source>
</evidence>
<comment type="pathway">
    <text evidence="1">Lipid metabolism.</text>
</comment>
<dbReference type="GO" id="GO:0016540">
    <property type="term" value="P:protein autoprocessing"/>
    <property type="evidence" value="ECO:0007669"/>
    <property type="project" value="UniProtKB-UniRule"/>
</dbReference>
<keyword evidence="11 12" id="KW-0670">Pyruvate</keyword>
<protein>
    <recommendedName>
        <fullName evidence="12">Phosphatidylserine decarboxylase proenzyme 2</fullName>
        <ecNumber evidence="12">4.1.1.65</ecNumber>
    </recommendedName>
    <component>
        <recommendedName>
            <fullName evidence="12">Phosphatidylserine decarboxylase 2 beta chain</fullName>
        </recommendedName>
    </component>
    <component>
        <recommendedName>
            <fullName evidence="12">Phosphatidylserine decarboxylase 2 alpha chain</fullName>
        </recommendedName>
    </component>
</protein>
<comment type="subunit">
    <text evidence="12">Heterodimer of a large membrane-associated beta subunit and a small pyruvoyl-containing alpha subunit.</text>
</comment>
<feature type="domain" description="EF-hand" evidence="15">
    <location>
        <begin position="178"/>
        <end position="213"/>
    </location>
</feature>
<name>A0A1Y1I670_KLENI</name>
<dbReference type="SMART" id="SM00054">
    <property type="entry name" value="EFh"/>
    <property type="match status" value="2"/>
</dbReference>
<gene>
    <name evidence="12" type="primary">PSD2</name>
    <name evidence="16" type="ORF">KFL_002900060</name>
</gene>
<feature type="compositionally biased region" description="Polar residues" evidence="13">
    <location>
        <begin position="676"/>
        <end position="694"/>
    </location>
</feature>
<dbReference type="Pfam" id="PF13499">
    <property type="entry name" value="EF-hand_7"/>
    <property type="match status" value="1"/>
</dbReference>
<keyword evidence="2 12" id="KW-0444">Lipid biosynthesis</keyword>
<reference evidence="16 17" key="1">
    <citation type="journal article" date="2014" name="Nat. Commun.">
        <title>Klebsormidium flaccidum genome reveals primary factors for plant terrestrial adaptation.</title>
        <authorList>
            <person name="Hori K."/>
            <person name="Maruyama F."/>
            <person name="Fujisawa T."/>
            <person name="Togashi T."/>
            <person name="Yamamoto N."/>
            <person name="Seo M."/>
            <person name="Sato S."/>
            <person name="Yamada T."/>
            <person name="Mori H."/>
            <person name="Tajima N."/>
            <person name="Moriyama T."/>
            <person name="Ikeuchi M."/>
            <person name="Watanabe M."/>
            <person name="Wada H."/>
            <person name="Kobayashi K."/>
            <person name="Saito M."/>
            <person name="Masuda T."/>
            <person name="Sasaki-Sekimoto Y."/>
            <person name="Mashiguchi K."/>
            <person name="Awai K."/>
            <person name="Shimojima M."/>
            <person name="Masuda S."/>
            <person name="Iwai M."/>
            <person name="Nobusawa T."/>
            <person name="Narise T."/>
            <person name="Kondo S."/>
            <person name="Saito H."/>
            <person name="Sato R."/>
            <person name="Murakawa M."/>
            <person name="Ihara Y."/>
            <person name="Oshima-Yamada Y."/>
            <person name="Ohtaka K."/>
            <person name="Satoh M."/>
            <person name="Sonobe K."/>
            <person name="Ishii M."/>
            <person name="Ohtani R."/>
            <person name="Kanamori-Sato M."/>
            <person name="Honoki R."/>
            <person name="Miyazaki D."/>
            <person name="Mochizuki H."/>
            <person name="Umetsu J."/>
            <person name="Higashi K."/>
            <person name="Shibata D."/>
            <person name="Kamiya Y."/>
            <person name="Sato N."/>
            <person name="Nakamura Y."/>
            <person name="Tabata S."/>
            <person name="Ida S."/>
            <person name="Kurokawa K."/>
            <person name="Ohta H."/>
        </authorList>
    </citation>
    <scope>NUCLEOTIDE SEQUENCE [LARGE SCALE GENOMIC DNA]</scope>
    <source>
        <strain evidence="16 17">NIES-2285</strain>
    </source>
</reference>
<dbReference type="AlphaFoldDB" id="A0A1Y1I670"/>
<evidence type="ECO:0000256" key="13">
    <source>
        <dbReference type="SAM" id="MobiDB-lite"/>
    </source>
</evidence>
<feature type="chain" id="PRO_5023258312" description="Phosphatidylserine decarboxylase 2 beta chain" evidence="12">
    <location>
        <begin position="1"/>
        <end position="590"/>
    </location>
</feature>
<dbReference type="GO" id="GO:0004609">
    <property type="term" value="F:phosphatidylserine decarboxylase activity"/>
    <property type="evidence" value="ECO:0007669"/>
    <property type="project" value="UniProtKB-UniRule"/>
</dbReference>
<feature type="compositionally biased region" description="Polar residues" evidence="13">
    <location>
        <begin position="755"/>
        <end position="765"/>
    </location>
</feature>
<evidence type="ECO:0000256" key="8">
    <source>
        <dbReference type="ARBA" id="ARBA00023209"/>
    </source>
</evidence>
<keyword evidence="3 12" id="KW-0210">Decarboxylase</keyword>
<dbReference type="OrthoDB" id="5973539at2759"/>
<dbReference type="HAMAP" id="MF_00663">
    <property type="entry name" value="PS_decarb_PSD_B_type2"/>
    <property type="match status" value="1"/>
</dbReference>
<dbReference type="STRING" id="105231.A0A1Y1I670"/>
<evidence type="ECO:0000256" key="6">
    <source>
        <dbReference type="ARBA" id="ARBA00023136"/>
    </source>
</evidence>
<feature type="active site" description="Charge relay system; for autoendoproteolytic cleavage activity" evidence="12">
    <location>
        <position position="591"/>
    </location>
</feature>
<evidence type="ECO:0000313" key="17">
    <source>
        <dbReference type="Proteomes" id="UP000054558"/>
    </source>
</evidence>
<dbReference type="InterPro" id="IPR011992">
    <property type="entry name" value="EF-hand-dom_pair"/>
</dbReference>
<evidence type="ECO:0000313" key="16">
    <source>
        <dbReference type="EMBL" id="GAQ86455.1"/>
    </source>
</evidence>
<dbReference type="PANTHER" id="PTHR10067:SF17">
    <property type="entry name" value="PHOSPHATIDYLSERINE DECARBOXYLASE PROENZYME 2"/>
    <property type="match status" value="1"/>
</dbReference>
<comment type="function">
    <text evidence="12">Catalyzes the formation of phosphatidylethanolamine (PtdEtn) from phosphatidylserine (PtdSer). Plays a central role in phospholipid metabolism and in the interorganelle trafficking of phosphatidylserine.</text>
</comment>
<comment type="cofactor">
    <cofactor evidence="12">
        <name>pyruvate</name>
        <dbReference type="ChEBI" id="CHEBI:15361"/>
    </cofactor>
    <text evidence="12">Binds 1 pyruvoyl group covalently per subunit.</text>
</comment>
<dbReference type="Pfam" id="PF00168">
    <property type="entry name" value="C2"/>
    <property type="match status" value="1"/>
</dbReference>
<evidence type="ECO:0000256" key="3">
    <source>
        <dbReference type="ARBA" id="ARBA00022793"/>
    </source>
</evidence>